<dbReference type="SUPFAM" id="SSF81593">
    <property type="entry name" value="Nucleotidyltransferase substrate binding subunit/domain"/>
    <property type="match status" value="1"/>
</dbReference>
<dbReference type="EMBL" id="JACHYB010000001">
    <property type="protein sequence ID" value="MBB3187231.1"/>
    <property type="molecule type" value="Genomic_DNA"/>
</dbReference>
<organism evidence="1 2">
    <name type="scientific">Microbacter margulisiae</name>
    <dbReference type="NCBI Taxonomy" id="1350067"/>
    <lineage>
        <taxon>Bacteria</taxon>
        <taxon>Pseudomonadati</taxon>
        <taxon>Bacteroidota</taxon>
        <taxon>Bacteroidia</taxon>
        <taxon>Bacteroidales</taxon>
        <taxon>Porphyromonadaceae</taxon>
        <taxon>Microbacter</taxon>
    </lineage>
</organism>
<sequence>MKPAQEDLLIELLQTEWQFLNTSIETLLLSVEKCKAIGLKPAFSFEEQESFDSLTSKFNRTSDLFTQKILRTSWMLLHESFVPFIDMMNMCEKMHLIHSADQMITIRDMRNQIAHEYLPKGLHDLVPEVIEMTEKLVENIEASKLFFTERRWIDTCEWSNH</sequence>
<dbReference type="Gene3D" id="1.20.120.330">
    <property type="entry name" value="Nucleotidyltransferases domain 2"/>
    <property type="match status" value="1"/>
</dbReference>
<name>A0A7W5DQR3_9PORP</name>
<evidence type="ECO:0000313" key="2">
    <source>
        <dbReference type="Proteomes" id="UP000544222"/>
    </source>
</evidence>
<evidence type="ECO:0000313" key="1">
    <source>
        <dbReference type="EMBL" id="MBB3187231.1"/>
    </source>
</evidence>
<dbReference type="AlphaFoldDB" id="A0A7W5DQR3"/>
<dbReference type="Proteomes" id="UP000544222">
    <property type="component" value="Unassembled WGS sequence"/>
</dbReference>
<accession>A0A7W5DQR3</accession>
<reference evidence="1 2" key="1">
    <citation type="submission" date="2020-08" db="EMBL/GenBank/DDBJ databases">
        <title>Genomic Encyclopedia of Type Strains, Phase IV (KMG-IV): sequencing the most valuable type-strain genomes for metagenomic binning, comparative biology and taxonomic classification.</title>
        <authorList>
            <person name="Goeker M."/>
        </authorList>
    </citation>
    <scope>NUCLEOTIDE SEQUENCE [LARGE SCALE GENOMIC DNA]</scope>
    <source>
        <strain evidence="1 2">DSM 27471</strain>
    </source>
</reference>
<protein>
    <submittedName>
        <fullName evidence="1">Uncharacterized protein</fullName>
    </submittedName>
</protein>
<proteinExistence type="predicted"/>
<dbReference type="RefSeq" id="WP_183413017.1">
    <property type="nucleotide sequence ID" value="NZ_JACHYB010000001.1"/>
</dbReference>
<comment type="caution">
    <text evidence="1">The sequence shown here is derived from an EMBL/GenBank/DDBJ whole genome shotgun (WGS) entry which is preliminary data.</text>
</comment>
<gene>
    <name evidence="1" type="ORF">FHX64_001394</name>
</gene>
<keyword evidence="2" id="KW-1185">Reference proteome</keyword>